<sequence length="197" mass="21462">MLAASMEEADFIRMLLNAKANPGSVDDAGHDALWFAVKLGTLEGLKLLSAKEANLHRQYRQKETLLILAASRGETGMVGVLIKDNGNIDQTGNTGNTALMMASHLGREKIGAMLLQKGSNPDLRNHNGDSALMLAAREGHQAVIKRLLAGNANPNLRNKKREQAVDLARLNNHTAIVEQLEQTGSGSEWLDMFRLSR</sequence>
<dbReference type="Gene3D" id="1.25.40.20">
    <property type="entry name" value="Ankyrin repeat-containing domain"/>
    <property type="match status" value="1"/>
</dbReference>
<dbReference type="InterPro" id="IPR036770">
    <property type="entry name" value="Ankyrin_rpt-contain_sf"/>
</dbReference>
<feature type="repeat" description="ANK" evidence="3">
    <location>
        <begin position="127"/>
        <end position="159"/>
    </location>
</feature>
<dbReference type="PANTHER" id="PTHR24171:SF8">
    <property type="entry name" value="BRCA1-ASSOCIATED RING DOMAIN PROTEIN 1"/>
    <property type="match status" value="1"/>
</dbReference>
<name>A0A370DW57_9GAMM</name>
<feature type="repeat" description="ANK" evidence="3">
    <location>
        <begin position="94"/>
        <end position="126"/>
    </location>
</feature>
<dbReference type="GO" id="GO:0085020">
    <property type="term" value="P:protein K6-linked ubiquitination"/>
    <property type="evidence" value="ECO:0007669"/>
    <property type="project" value="TreeGrafter"/>
</dbReference>
<dbReference type="InterPro" id="IPR002110">
    <property type="entry name" value="Ankyrin_rpt"/>
</dbReference>
<evidence type="ECO:0000256" key="2">
    <source>
        <dbReference type="ARBA" id="ARBA00023043"/>
    </source>
</evidence>
<accession>A0A370DW57</accession>
<evidence type="ECO:0000313" key="5">
    <source>
        <dbReference type="Proteomes" id="UP000255508"/>
    </source>
</evidence>
<organism evidence="4 5">
    <name type="scientific">endosymbiont of Lamellibrachia luymesi</name>
    <dbReference type="NCBI Taxonomy" id="2200907"/>
    <lineage>
        <taxon>Bacteria</taxon>
        <taxon>Pseudomonadati</taxon>
        <taxon>Pseudomonadota</taxon>
        <taxon>Gammaproteobacteria</taxon>
        <taxon>sulfur-oxidizing symbionts</taxon>
    </lineage>
</organism>
<evidence type="ECO:0000256" key="1">
    <source>
        <dbReference type="ARBA" id="ARBA00022737"/>
    </source>
</evidence>
<evidence type="ECO:0000256" key="3">
    <source>
        <dbReference type="PROSITE-ProRule" id="PRU00023"/>
    </source>
</evidence>
<dbReference type="Pfam" id="PF12796">
    <property type="entry name" value="Ank_2"/>
    <property type="match status" value="1"/>
</dbReference>
<dbReference type="AlphaFoldDB" id="A0A370DW57"/>
<reference evidence="4 5" key="1">
    <citation type="journal article" date="2018" name="ISME J.">
        <title>Endosymbiont genomes yield clues of tubeworm success.</title>
        <authorList>
            <person name="Li Y."/>
            <person name="Liles M.R."/>
            <person name="Halanych K.M."/>
        </authorList>
    </citation>
    <scope>NUCLEOTIDE SEQUENCE [LARGE SCALE GENOMIC DNA]</scope>
    <source>
        <strain evidence="4">A1422</strain>
    </source>
</reference>
<gene>
    <name evidence="4" type="ORF">DIZ79_13915</name>
</gene>
<dbReference type="SMART" id="SM00248">
    <property type="entry name" value="ANK"/>
    <property type="match status" value="4"/>
</dbReference>
<dbReference type="PANTHER" id="PTHR24171">
    <property type="entry name" value="ANKYRIN REPEAT DOMAIN-CONTAINING PROTEIN 39-RELATED"/>
    <property type="match status" value="1"/>
</dbReference>
<dbReference type="PROSITE" id="PS50088">
    <property type="entry name" value="ANK_REPEAT"/>
    <property type="match status" value="2"/>
</dbReference>
<keyword evidence="2 3" id="KW-0040">ANK repeat</keyword>
<evidence type="ECO:0000313" key="4">
    <source>
        <dbReference type="EMBL" id="RDH88950.1"/>
    </source>
</evidence>
<dbReference type="Pfam" id="PF00023">
    <property type="entry name" value="Ank"/>
    <property type="match status" value="1"/>
</dbReference>
<comment type="caution">
    <text evidence="4">The sequence shown here is derived from an EMBL/GenBank/DDBJ whole genome shotgun (WGS) entry which is preliminary data.</text>
</comment>
<dbReference type="SUPFAM" id="SSF48403">
    <property type="entry name" value="Ankyrin repeat"/>
    <property type="match status" value="1"/>
</dbReference>
<dbReference type="PROSITE" id="PS50297">
    <property type="entry name" value="ANK_REP_REGION"/>
    <property type="match status" value="2"/>
</dbReference>
<dbReference type="Proteomes" id="UP000255508">
    <property type="component" value="Unassembled WGS sequence"/>
</dbReference>
<dbReference type="GO" id="GO:0004842">
    <property type="term" value="F:ubiquitin-protein transferase activity"/>
    <property type="evidence" value="ECO:0007669"/>
    <property type="project" value="TreeGrafter"/>
</dbReference>
<protein>
    <submittedName>
        <fullName evidence="4">Uncharacterized protein</fullName>
    </submittedName>
</protein>
<proteinExistence type="predicted"/>
<dbReference type="EMBL" id="QFXD01000241">
    <property type="protein sequence ID" value="RDH88950.1"/>
    <property type="molecule type" value="Genomic_DNA"/>
</dbReference>
<keyword evidence="1" id="KW-0677">Repeat</keyword>